<protein>
    <submittedName>
        <fullName evidence="4 5">Uncharacterized protein</fullName>
    </submittedName>
</protein>
<keyword evidence="3" id="KW-1185">Reference proteome</keyword>
<feature type="coiled-coil region" evidence="1">
    <location>
        <begin position="232"/>
        <end position="281"/>
    </location>
</feature>
<feature type="compositionally biased region" description="Basic and acidic residues" evidence="2">
    <location>
        <begin position="1"/>
        <end position="11"/>
    </location>
</feature>
<organism evidence="3 5">
    <name type="scientific">Parascaris univalens</name>
    <name type="common">Nematode worm</name>
    <dbReference type="NCBI Taxonomy" id="6257"/>
    <lineage>
        <taxon>Eukaryota</taxon>
        <taxon>Metazoa</taxon>
        <taxon>Ecdysozoa</taxon>
        <taxon>Nematoda</taxon>
        <taxon>Chromadorea</taxon>
        <taxon>Rhabditida</taxon>
        <taxon>Spirurina</taxon>
        <taxon>Ascaridomorpha</taxon>
        <taxon>Ascaridoidea</taxon>
        <taxon>Ascarididae</taxon>
        <taxon>Parascaris</taxon>
    </lineage>
</organism>
<evidence type="ECO:0000313" key="3">
    <source>
        <dbReference type="Proteomes" id="UP000887569"/>
    </source>
</evidence>
<feature type="compositionally biased region" description="Basic residues" evidence="2">
    <location>
        <begin position="12"/>
        <end position="36"/>
    </location>
</feature>
<reference evidence="4 5" key="1">
    <citation type="submission" date="2022-11" db="UniProtKB">
        <authorList>
            <consortium name="WormBaseParasite"/>
        </authorList>
    </citation>
    <scope>IDENTIFICATION</scope>
</reference>
<evidence type="ECO:0000256" key="2">
    <source>
        <dbReference type="SAM" id="MobiDB-lite"/>
    </source>
</evidence>
<sequence>MRSSKQKDNRSKKGKYDKKKRSRKHSKDRKHSKGMMKSKQMSCCATKSTQKESRTATPSAAAMNAVKQQTQQTFAEPPKPAEVPKVTAVREQPPPQSTQQSTLDAKEKLLPPEVAQSQQQQPAGVKAATIEETKPSSAAVAHTIAGLEPIQELCISQYVRSGNEYSRWTYITMFPVGEKPEYIYMPRIRCSLSNSSSKKSSTTKITSNVKPQAEAKEETISKKLPPYILKQLSTCESALRSARDNLENLKILAAKGTQLELQKIDKETKALLDEINSLSAAIIRT</sequence>
<dbReference type="Proteomes" id="UP000887569">
    <property type="component" value="Unplaced"/>
</dbReference>
<name>A0A914ZWN7_PARUN</name>
<dbReference type="WBParaSite" id="PgB36X_g005_t03">
    <property type="protein sequence ID" value="PgB36X_g005_t03"/>
    <property type="gene ID" value="PgB36X_g005"/>
</dbReference>
<feature type="region of interest" description="Disordered" evidence="2">
    <location>
        <begin position="1"/>
        <end position="103"/>
    </location>
</feature>
<dbReference type="AlphaFoldDB" id="A0A914ZWN7"/>
<evidence type="ECO:0000256" key="1">
    <source>
        <dbReference type="SAM" id="Coils"/>
    </source>
</evidence>
<evidence type="ECO:0000313" key="5">
    <source>
        <dbReference type="WBParaSite" id="PgB36X_g005_t03"/>
    </source>
</evidence>
<dbReference type="WBParaSite" id="PgB36X_g005_t02">
    <property type="protein sequence ID" value="PgB36X_g005_t02"/>
    <property type="gene ID" value="PgB36X_g005"/>
</dbReference>
<proteinExistence type="predicted"/>
<feature type="compositionally biased region" description="Polar residues" evidence="2">
    <location>
        <begin position="39"/>
        <end position="48"/>
    </location>
</feature>
<keyword evidence="1" id="KW-0175">Coiled coil</keyword>
<accession>A0A914ZWN7</accession>
<evidence type="ECO:0000313" key="4">
    <source>
        <dbReference type="WBParaSite" id="PgB36X_g005_t02"/>
    </source>
</evidence>